<comment type="caution">
    <text evidence="1">The sequence shown here is derived from an EMBL/GenBank/DDBJ whole genome shotgun (WGS) entry which is preliminary data.</text>
</comment>
<dbReference type="EMBL" id="BJWL01000324">
    <property type="protein sequence ID" value="GFS39212.1"/>
    <property type="molecule type" value="Genomic_DNA"/>
</dbReference>
<sequence length="181" mass="20016">MASPVPRRHGIAYEAIHTDIIQEILQTPGEPQAFALTERAMKVVEESLKSLVLGMAGRLVKDKGHPLVFEALKQIFAENSRFQRIVIVLVSGDGPWGVLVASLKEALYRVWKDGNGVLERKGQAATERGLKLFTATKMAAAYERVTGSSHCLGAEGFMFDITPRCAFPTIWNIRLTNPIRI</sequence>
<reference evidence="2" key="1">
    <citation type="submission" date="2019-07" db="EMBL/GenBank/DDBJ databases">
        <title>De Novo Assembly of kiwifruit Actinidia rufa.</title>
        <authorList>
            <person name="Sugita-Konishi S."/>
            <person name="Sato K."/>
            <person name="Mori E."/>
            <person name="Abe Y."/>
            <person name="Kisaki G."/>
            <person name="Hamano K."/>
            <person name="Suezawa K."/>
            <person name="Otani M."/>
            <person name="Fukuda T."/>
            <person name="Manabe T."/>
            <person name="Gomi K."/>
            <person name="Tabuchi M."/>
            <person name="Akimitsu K."/>
            <person name="Kataoka I."/>
        </authorList>
    </citation>
    <scope>NUCLEOTIDE SEQUENCE [LARGE SCALE GENOMIC DNA]</scope>
    <source>
        <strain evidence="2">cv. Fuchu</strain>
    </source>
</reference>
<evidence type="ECO:0000313" key="1">
    <source>
        <dbReference type="EMBL" id="GFS39212.1"/>
    </source>
</evidence>
<name>A0A7J0DNZ4_9ERIC</name>
<dbReference type="PANTHER" id="PTHR46686:SF4">
    <property type="entry name" value="GLYCOSYLTRANSFERASE FAMILY 4 PROTEIN"/>
    <property type="match status" value="1"/>
</dbReference>
<accession>A0A7J0DNZ4</accession>
<organism evidence="1 2">
    <name type="scientific">Actinidia rufa</name>
    <dbReference type="NCBI Taxonomy" id="165716"/>
    <lineage>
        <taxon>Eukaryota</taxon>
        <taxon>Viridiplantae</taxon>
        <taxon>Streptophyta</taxon>
        <taxon>Embryophyta</taxon>
        <taxon>Tracheophyta</taxon>
        <taxon>Spermatophyta</taxon>
        <taxon>Magnoliopsida</taxon>
        <taxon>eudicotyledons</taxon>
        <taxon>Gunneridae</taxon>
        <taxon>Pentapetalae</taxon>
        <taxon>asterids</taxon>
        <taxon>Ericales</taxon>
        <taxon>Actinidiaceae</taxon>
        <taxon>Actinidia</taxon>
    </lineage>
</organism>
<dbReference type="PANTHER" id="PTHR46686">
    <property type="entry name" value="GLYCOSYLTRANSFERASE"/>
    <property type="match status" value="1"/>
</dbReference>
<dbReference type="SUPFAM" id="SSF53756">
    <property type="entry name" value="UDP-Glycosyltransferase/glycogen phosphorylase"/>
    <property type="match status" value="1"/>
</dbReference>
<proteinExistence type="predicted"/>
<evidence type="ECO:0000313" key="2">
    <source>
        <dbReference type="Proteomes" id="UP000585474"/>
    </source>
</evidence>
<protein>
    <submittedName>
        <fullName evidence="1">Uncharacterized protein</fullName>
    </submittedName>
</protein>
<dbReference type="Proteomes" id="UP000585474">
    <property type="component" value="Unassembled WGS sequence"/>
</dbReference>
<dbReference type="AlphaFoldDB" id="A0A7J0DNZ4"/>
<gene>
    <name evidence="1" type="ORF">Acr_00g0061660</name>
</gene>
<dbReference type="Gene3D" id="3.40.50.2000">
    <property type="entry name" value="Glycogen Phosphorylase B"/>
    <property type="match status" value="1"/>
</dbReference>
<keyword evidence="2" id="KW-1185">Reference proteome</keyword>
<dbReference type="OrthoDB" id="734129at2759"/>